<dbReference type="InterPro" id="IPR036873">
    <property type="entry name" value="Rhodanese-like_dom_sf"/>
</dbReference>
<evidence type="ECO:0000313" key="2">
    <source>
        <dbReference type="EMBL" id="MCY0386273.1"/>
    </source>
</evidence>
<keyword evidence="3" id="KW-1185">Reference proteome</keyword>
<dbReference type="InterPro" id="IPR001763">
    <property type="entry name" value="Rhodanese-like_dom"/>
</dbReference>
<dbReference type="InterPro" id="IPR050229">
    <property type="entry name" value="GlpE_sulfurtransferase"/>
</dbReference>
<reference evidence="2" key="1">
    <citation type="submission" date="2022-11" db="EMBL/GenBank/DDBJ databases">
        <title>Robbsia betulipollinis sp. nov., isolated from pollen of birch (Betula pendula).</title>
        <authorList>
            <person name="Shi H."/>
            <person name="Ambika Manirajan B."/>
            <person name="Ratering S."/>
            <person name="Geissler-Plaum R."/>
            <person name="Schnell S."/>
        </authorList>
    </citation>
    <scope>NUCLEOTIDE SEQUENCE</scope>
    <source>
        <strain evidence="2">Bb-Pol-6</strain>
    </source>
</reference>
<comment type="caution">
    <text evidence="2">The sequence shown here is derived from an EMBL/GenBank/DDBJ whole genome shotgun (WGS) entry which is preliminary data.</text>
</comment>
<dbReference type="SUPFAM" id="SSF52821">
    <property type="entry name" value="Rhodanese/Cell cycle control phosphatase"/>
    <property type="match status" value="1"/>
</dbReference>
<evidence type="ECO:0000313" key="3">
    <source>
        <dbReference type="Proteomes" id="UP001082899"/>
    </source>
</evidence>
<sequence length="163" mass="17260">MSDPLLQPVSLSASCPVLDSVPDFAPRPAPNAVTLVPAAPSDVAIRHFETTLQFETDCWDVHEALRADDPGFVLLDVRSAALFESGHVPGAVHLPQGKIVASRLRNHAPDTLFVTYCAGPHCNGAARAAAKLARLGFPVKIMAGGITGWHDEGFAMNVSGEVR</sequence>
<dbReference type="PANTHER" id="PTHR43031:SF1">
    <property type="entry name" value="PYRIDINE NUCLEOTIDE-DISULPHIDE OXIDOREDUCTASE"/>
    <property type="match status" value="1"/>
</dbReference>
<dbReference type="PROSITE" id="PS00380">
    <property type="entry name" value="RHODANESE_1"/>
    <property type="match status" value="1"/>
</dbReference>
<dbReference type="RefSeq" id="WP_267845608.1">
    <property type="nucleotide sequence ID" value="NZ_JAPMXC010000001.1"/>
</dbReference>
<dbReference type="PANTHER" id="PTHR43031">
    <property type="entry name" value="FAD-DEPENDENT OXIDOREDUCTASE"/>
    <property type="match status" value="1"/>
</dbReference>
<dbReference type="Gene3D" id="3.40.250.10">
    <property type="entry name" value="Rhodanese-like domain"/>
    <property type="match status" value="1"/>
</dbReference>
<dbReference type="SMART" id="SM00450">
    <property type="entry name" value="RHOD"/>
    <property type="match status" value="1"/>
</dbReference>
<accession>A0ABT3ZIC8</accession>
<organism evidence="2 3">
    <name type="scientific">Robbsia betulipollinis</name>
    <dbReference type="NCBI Taxonomy" id="2981849"/>
    <lineage>
        <taxon>Bacteria</taxon>
        <taxon>Pseudomonadati</taxon>
        <taxon>Pseudomonadota</taxon>
        <taxon>Betaproteobacteria</taxon>
        <taxon>Burkholderiales</taxon>
        <taxon>Burkholderiaceae</taxon>
        <taxon>Robbsia</taxon>
    </lineage>
</organism>
<dbReference type="InterPro" id="IPR001307">
    <property type="entry name" value="Thiosulphate_STrfase_CS"/>
</dbReference>
<dbReference type="EMBL" id="JAPMXC010000001">
    <property type="protein sequence ID" value="MCY0386273.1"/>
    <property type="molecule type" value="Genomic_DNA"/>
</dbReference>
<feature type="domain" description="Rhodanese" evidence="1">
    <location>
        <begin position="68"/>
        <end position="158"/>
    </location>
</feature>
<evidence type="ECO:0000259" key="1">
    <source>
        <dbReference type="PROSITE" id="PS50206"/>
    </source>
</evidence>
<dbReference type="Proteomes" id="UP001082899">
    <property type="component" value="Unassembled WGS sequence"/>
</dbReference>
<dbReference type="PROSITE" id="PS50206">
    <property type="entry name" value="RHODANESE_3"/>
    <property type="match status" value="1"/>
</dbReference>
<gene>
    <name evidence="2" type="ORF">OVY01_03215</name>
</gene>
<protein>
    <submittedName>
        <fullName evidence="2">Rhodanese-like domain-containing protein</fullName>
    </submittedName>
</protein>
<name>A0ABT3ZIC8_9BURK</name>
<proteinExistence type="predicted"/>
<dbReference type="Pfam" id="PF00581">
    <property type="entry name" value="Rhodanese"/>
    <property type="match status" value="1"/>
</dbReference>